<evidence type="ECO:0000256" key="2">
    <source>
        <dbReference type="ARBA" id="ARBA00007090"/>
    </source>
</evidence>
<evidence type="ECO:0000313" key="22">
    <source>
        <dbReference type="Proteomes" id="UP000178393"/>
    </source>
</evidence>
<keyword evidence="10" id="KW-0133">Cell shape</keyword>
<evidence type="ECO:0000256" key="12">
    <source>
        <dbReference type="ARBA" id="ARBA00023136"/>
    </source>
</evidence>
<protein>
    <submittedName>
        <fullName evidence="21">Uncharacterized protein</fullName>
    </submittedName>
</protein>
<dbReference type="PANTHER" id="PTHR32282:SF11">
    <property type="entry name" value="PENICILLIN-BINDING PROTEIN 1B"/>
    <property type="match status" value="1"/>
</dbReference>
<evidence type="ECO:0000256" key="9">
    <source>
        <dbReference type="ARBA" id="ARBA00022801"/>
    </source>
</evidence>
<dbReference type="InterPro" id="IPR050396">
    <property type="entry name" value="Glycosyltr_51/Transpeptidase"/>
</dbReference>
<comment type="catalytic activity">
    <reaction evidence="15">
        <text>Preferential cleavage: (Ac)2-L-Lys-D-Ala-|-D-Ala. Also transpeptidation of peptidyl-alanyl moieties that are N-acyl substituents of D-alanine.</text>
        <dbReference type="EC" id="3.4.16.4"/>
    </reaction>
</comment>
<dbReference type="InterPro" id="IPR013783">
    <property type="entry name" value="Ig-like_fold"/>
</dbReference>
<evidence type="ECO:0000256" key="8">
    <source>
        <dbReference type="ARBA" id="ARBA00022679"/>
    </source>
</evidence>
<keyword evidence="4" id="KW-1003">Cell membrane</keyword>
<evidence type="ECO:0000256" key="1">
    <source>
        <dbReference type="ARBA" id="ARBA00004236"/>
    </source>
</evidence>
<keyword evidence="18" id="KW-1133">Transmembrane helix</keyword>
<dbReference type="Pfam" id="PF00905">
    <property type="entry name" value="Transpeptidase"/>
    <property type="match status" value="1"/>
</dbReference>
<dbReference type="Gene3D" id="1.10.3810.10">
    <property type="entry name" value="Biosynthetic peptidoglycan transglycosylase-like"/>
    <property type="match status" value="1"/>
</dbReference>
<feature type="domain" description="Glycosyl transferase family 51" evidence="20">
    <location>
        <begin position="96"/>
        <end position="271"/>
    </location>
</feature>
<keyword evidence="5" id="KW-0121">Carboxypeptidase</keyword>
<dbReference type="InterPro" id="IPR012338">
    <property type="entry name" value="Beta-lactam/transpept-like"/>
</dbReference>
<dbReference type="SUPFAM" id="SSF56601">
    <property type="entry name" value="beta-lactamase/transpeptidase-like"/>
    <property type="match status" value="1"/>
</dbReference>
<dbReference type="AlphaFoldDB" id="A0A1F5H923"/>
<dbReference type="GO" id="GO:0005886">
    <property type="term" value="C:plasma membrane"/>
    <property type="evidence" value="ECO:0007669"/>
    <property type="project" value="UniProtKB-SubCell"/>
</dbReference>
<keyword evidence="8" id="KW-0808">Transferase</keyword>
<evidence type="ECO:0000256" key="7">
    <source>
        <dbReference type="ARBA" id="ARBA00022676"/>
    </source>
</evidence>
<keyword evidence="7" id="KW-0328">Glycosyltransferase</keyword>
<evidence type="ECO:0000313" key="21">
    <source>
        <dbReference type="EMBL" id="OGE00598.1"/>
    </source>
</evidence>
<evidence type="ECO:0000256" key="13">
    <source>
        <dbReference type="ARBA" id="ARBA00023268"/>
    </source>
</evidence>
<keyword evidence="13" id="KW-0511">Multifunctional enzyme</keyword>
<evidence type="ECO:0000256" key="4">
    <source>
        <dbReference type="ARBA" id="ARBA00022475"/>
    </source>
</evidence>
<dbReference type="EMBL" id="MFBH01000003">
    <property type="protein sequence ID" value="OGE00598.1"/>
    <property type="molecule type" value="Genomic_DNA"/>
</dbReference>
<dbReference type="InterPro" id="IPR001460">
    <property type="entry name" value="PCN-bd_Tpept"/>
</dbReference>
<dbReference type="GO" id="GO:0009002">
    <property type="term" value="F:serine-type D-Ala-D-Ala carboxypeptidase activity"/>
    <property type="evidence" value="ECO:0007669"/>
    <property type="project" value="UniProtKB-EC"/>
</dbReference>
<feature type="region of interest" description="Disordered" evidence="17">
    <location>
        <begin position="734"/>
        <end position="759"/>
    </location>
</feature>
<gene>
    <name evidence="21" type="ORF">A2W45_00120</name>
</gene>
<keyword evidence="18" id="KW-0812">Transmembrane</keyword>
<dbReference type="GO" id="GO:0008360">
    <property type="term" value="P:regulation of cell shape"/>
    <property type="evidence" value="ECO:0007669"/>
    <property type="project" value="UniProtKB-KW"/>
</dbReference>
<keyword evidence="12 18" id="KW-0472">Membrane</keyword>
<evidence type="ECO:0000256" key="10">
    <source>
        <dbReference type="ARBA" id="ARBA00022960"/>
    </source>
</evidence>
<dbReference type="FunFam" id="1.10.3810.10:FF:000001">
    <property type="entry name" value="Penicillin-binding protein 1A"/>
    <property type="match status" value="1"/>
</dbReference>
<evidence type="ECO:0000256" key="11">
    <source>
        <dbReference type="ARBA" id="ARBA00022984"/>
    </source>
</evidence>
<organism evidence="21 22">
    <name type="scientific">Candidatus Curtissbacteria bacterium RIFCSPHIGHO2_12_41_11</name>
    <dbReference type="NCBI Taxonomy" id="1797718"/>
    <lineage>
        <taxon>Bacteria</taxon>
        <taxon>Candidatus Curtissiibacteriota</taxon>
    </lineage>
</organism>
<evidence type="ECO:0000256" key="5">
    <source>
        <dbReference type="ARBA" id="ARBA00022645"/>
    </source>
</evidence>
<dbReference type="Gene3D" id="3.40.710.10">
    <property type="entry name" value="DD-peptidase/beta-lactamase superfamily"/>
    <property type="match status" value="1"/>
</dbReference>
<evidence type="ECO:0000256" key="3">
    <source>
        <dbReference type="ARBA" id="ARBA00007739"/>
    </source>
</evidence>
<evidence type="ECO:0000256" key="6">
    <source>
        <dbReference type="ARBA" id="ARBA00022670"/>
    </source>
</evidence>
<comment type="catalytic activity">
    <reaction evidence="16">
        <text>[GlcNAc-(1-&gt;4)-Mur2Ac(oyl-L-Ala-gamma-D-Glu-L-Lys-D-Ala-D-Ala)](n)-di-trans,octa-cis-undecaprenyl diphosphate + beta-D-GlcNAc-(1-&gt;4)-Mur2Ac(oyl-L-Ala-gamma-D-Glu-L-Lys-D-Ala-D-Ala)-di-trans,octa-cis-undecaprenyl diphosphate = [GlcNAc-(1-&gt;4)-Mur2Ac(oyl-L-Ala-gamma-D-Glu-L-Lys-D-Ala-D-Ala)](n+1)-di-trans,octa-cis-undecaprenyl diphosphate + di-trans,octa-cis-undecaprenyl diphosphate + H(+)</text>
        <dbReference type="Rhea" id="RHEA:23708"/>
        <dbReference type="Rhea" id="RHEA-COMP:9602"/>
        <dbReference type="Rhea" id="RHEA-COMP:9603"/>
        <dbReference type="ChEBI" id="CHEBI:15378"/>
        <dbReference type="ChEBI" id="CHEBI:58405"/>
        <dbReference type="ChEBI" id="CHEBI:60033"/>
        <dbReference type="ChEBI" id="CHEBI:78435"/>
        <dbReference type="EC" id="2.4.99.28"/>
    </reaction>
</comment>
<dbReference type="GO" id="GO:0008658">
    <property type="term" value="F:penicillin binding"/>
    <property type="evidence" value="ECO:0007669"/>
    <property type="project" value="InterPro"/>
</dbReference>
<comment type="similarity">
    <text evidence="2">In the C-terminal section; belongs to the transpeptidase family.</text>
</comment>
<keyword evidence="14" id="KW-0961">Cell wall biogenesis/degradation</keyword>
<evidence type="ECO:0000256" key="16">
    <source>
        <dbReference type="ARBA" id="ARBA00049902"/>
    </source>
</evidence>
<keyword evidence="6" id="KW-0645">Protease</keyword>
<dbReference type="Proteomes" id="UP000178393">
    <property type="component" value="Unassembled WGS sequence"/>
</dbReference>
<keyword evidence="9" id="KW-0378">Hydrolase</keyword>
<dbReference type="GO" id="GO:0071555">
    <property type="term" value="P:cell wall organization"/>
    <property type="evidence" value="ECO:0007669"/>
    <property type="project" value="UniProtKB-KW"/>
</dbReference>
<evidence type="ECO:0000256" key="17">
    <source>
        <dbReference type="SAM" id="MobiDB-lite"/>
    </source>
</evidence>
<evidence type="ECO:0000259" key="19">
    <source>
        <dbReference type="Pfam" id="PF00905"/>
    </source>
</evidence>
<dbReference type="SUPFAM" id="SSF53955">
    <property type="entry name" value="Lysozyme-like"/>
    <property type="match status" value="1"/>
</dbReference>
<dbReference type="InterPro" id="IPR001264">
    <property type="entry name" value="Glyco_trans_51"/>
</dbReference>
<dbReference type="GO" id="GO:0030288">
    <property type="term" value="C:outer membrane-bounded periplasmic space"/>
    <property type="evidence" value="ECO:0007669"/>
    <property type="project" value="TreeGrafter"/>
</dbReference>
<comment type="similarity">
    <text evidence="3">In the N-terminal section; belongs to the glycosyltransferase 51 family.</text>
</comment>
<dbReference type="GO" id="GO:0006508">
    <property type="term" value="P:proteolysis"/>
    <property type="evidence" value="ECO:0007669"/>
    <property type="project" value="UniProtKB-KW"/>
</dbReference>
<comment type="caution">
    <text evidence="21">The sequence shown here is derived from an EMBL/GenBank/DDBJ whole genome shotgun (WGS) entry which is preliminary data.</text>
</comment>
<keyword evidence="11" id="KW-0573">Peptidoglycan synthesis</keyword>
<feature type="domain" description="Penicillin-binding protein transpeptidase" evidence="19">
    <location>
        <begin position="361"/>
        <end position="633"/>
    </location>
</feature>
<proteinExistence type="inferred from homology"/>
<dbReference type="Gene3D" id="2.60.40.10">
    <property type="entry name" value="Immunoglobulins"/>
    <property type="match status" value="1"/>
</dbReference>
<feature type="compositionally biased region" description="Basic and acidic residues" evidence="17">
    <location>
        <begin position="742"/>
        <end position="759"/>
    </location>
</feature>
<dbReference type="GO" id="GO:0009252">
    <property type="term" value="P:peptidoglycan biosynthetic process"/>
    <property type="evidence" value="ECO:0007669"/>
    <property type="project" value="UniProtKB-KW"/>
</dbReference>
<reference evidence="21 22" key="1">
    <citation type="journal article" date="2016" name="Nat. Commun.">
        <title>Thousands of microbial genomes shed light on interconnected biogeochemical processes in an aquifer system.</title>
        <authorList>
            <person name="Anantharaman K."/>
            <person name="Brown C.T."/>
            <person name="Hug L.A."/>
            <person name="Sharon I."/>
            <person name="Castelle C.J."/>
            <person name="Probst A.J."/>
            <person name="Thomas B.C."/>
            <person name="Singh A."/>
            <person name="Wilkins M.J."/>
            <person name="Karaoz U."/>
            <person name="Brodie E.L."/>
            <person name="Williams K.H."/>
            <person name="Hubbard S.S."/>
            <person name="Banfield J.F."/>
        </authorList>
    </citation>
    <scope>NUCLEOTIDE SEQUENCE [LARGE SCALE GENOMIC DNA]</scope>
</reference>
<sequence length="853" mass="95717">MKFSAYRLGGRKFSSRLAKLSSRTSSHPFLRQGSFNKRRFWIRFFGLVSTLVFFSLIGLVIFTIFSFIVFAKDLPSPYKLTTRDASLSTKIYDRNGKLLYDIFGEKNRALVNWNNLPPYVKQATISIEDKDFYKHRGFSFLGIFRAFFNILIFHKLQGGSTITQQVVKNTLLSPERTLTRKIKEFILSIQVERKYTKDEILQIYLNEVPYGGTAWGIEAAAQAYFNKEAKDLTLPEAIILAGMPQRPSYYSPFGSNPKAYISRAEDVARRMREDDYISRDQQDQLKKQVTDVKFSANEQGIRAPHFVFYVRDLLAERYGEKFLEQGGLKVTTSLDLDLQEKVQKIVTEEVAKVADLRVGNGAAVVIDPANAEVLAMIGSKDYFAKEYDGQVNVTMSLRQPGSALKPFTYATAFKAGYTPSYVLMDVATEFPGGAGQPFYKPVNYDGKYRGPVQIRFALGNSINIAAVKMTALVGIKNMLRTAYEAGLKSLEPTDENLKRFGLSITLGGGEVRLLDLTSGYATLANRGKYLEPAAILKVEDKNGKVLEEVKDRRAKQVIDEDITFLISHILSDNNARSLVFGPSSLLNIGGKTVAVKTGTTDDKRDNWAVGYTPSVVVGTWVGNNDNSEMDQKVSSGVTGATPIWNRVMSEILKNKSAENFAKPDNVTALEIDALGGGLPCRDYPKRSEYFIRGTEPTRDCLVEKTLDGKEYFVFVEFDPVSTDGKNRWQEGIDAWSQSQSDPKYKPPSELKNEPTKNPDEITVNIKKPSDHDQVDYTFETEVEVSTGRKVTKIEFYIDGSIRDTKTSDASYKFNFTFAEANKGKHKIKAKAYNEAGRDAEREITVSVGQPWTD</sequence>
<accession>A0A1F5H923</accession>
<evidence type="ECO:0000256" key="15">
    <source>
        <dbReference type="ARBA" id="ARBA00034000"/>
    </source>
</evidence>
<dbReference type="Pfam" id="PF00912">
    <property type="entry name" value="Transgly"/>
    <property type="match status" value="1"/>
</dbReference>
<comment type="subcellular location">
    <subcellularLocation>
        <location evidence="1">Cell membrane</location>
    </subcellularLocation>
</comment>
<dbReference type="PANTHER" id="PTHR32282">
    <property type="entry name" value="BINDING PROTEIN TRANSPEPTIDASE, PUTATIVE-RELATED"/>
    <property type="match status" value="1"/>
</dbReference>
<dbReference type="GO" id="GO:0008955">
    <property type="term" value="F:peptidoglycan glycosyltransferase activity"/>
    <property type="evidence" value="ECO:0007669"/>
    <property type="project" value="UniProtKB-EC"/>
</dbReference>
<dbReference type="Pfam" id="PF17957">
    <property type="entry name" value="Big_7"/>
    <property type="match status" value="1"/>
</dbReference>
<dbReference type="InterPro" id="IPR036950">
    <property type="entry name" value="PBP_transglycosylase"/>
</dbReference>
<name>A0A1F5H923_9BACT</name>
<evidence type="ECO:0000256" key="18">
    <source>
        <dbReference type="SAM" id="Phobius"/>
    </source>
</evidence>
<feature type="transmembrane region" description="Helical" evidence="18">
    <location>
        <begin position="40"/>
        <end position="70"/>
    </location>
</feature>
<evidence type="ECO:0000256" key="14">
    <source>
        <dbReference type="ARBA" id="ARBA00023316"/>
    </source>
</evidence>
<evidence type="ECO:0000259" key="20">
    <source>
        <dbReference type="Pfam" id="PF00912"/>
    </source>
</evidence>
<dbReference type="InterPro" id="IPR023346">
    <property type="entry name" value="Lysozyme-like_dom_sf"/>
</dbReference>